<sequence>MHDDLPPLTTIPPGLYRHYKGQRYEVVATARHSETREAMVVYRALYGDQGLWVRPAAMFLETVQVNGQPQARFAPVAGEIIESKNSL</sequence>
<dbReference type="Pfam" id="PF07866">
    <property type="entry name" value="DUF1653"/>
    <property type="match status" value="1"/>
</dbReference>
<dbReference type="Proteomes" id="UP000295182">
    <property type="component" value="Unassembled WGS sequence"/>
</dbReference>
<name>A0A4R2NEH0_9BURK</name>
<evidence type="ECO:0000313" key="2">
    <source>
        <dbReference type="EMBL" id="TCP19600.1"/>
    </source>
</evidence>
<dbReference type="AlphaFoldDB" id="A0A4R2NEH0"/>
<dbReference type="EMBL" id="SLXH01000004">
    <property type="protein sequence ID" value="TCP19600.1"/>
    <property type="molecule type" value="Genomic_DNA"/>
</dbReference>
<protein>
    <submittedName>
        <fullName evidence="2">Uncharacterized protein DUF1653</fullName>
    </submittedName>
</protein>
<keyword evidence="3" id="KW-1185">Reference proteome</keyword>
<dbReference type="InterPro" id="IPR037135">
    <property type="entry name" value="DUF1653-like_dom_sf"/>
</dbReference>
<reference evidence="2 3" key="1">
    <citation type="submission" date="2019-03" db="EMBL/GenBank/DDBJ databases">
        <title>Genomic Encyclopedia of Type Strains, Phase IV (KMG-IV): sequencing the most valuable type-strain genomes for metagenomic binning, comparative biology and taxonomic classification.</title>
        <authorList>
            <person name="Goeker M."/>
        </authorList>
    </citation>
    <scope>NUCLEOTIDE SEQUENCE [LARGE SCALE GENOMIC DNA]</scope>
    <source>
        <strain evidence="2 3">DSM 1837</strain>
    </source>
</reference>
<evidence type="ECO:0000259" key="1">
    <source>
        <dbReference type="Pfam" id="PF07866"/>
    </source>
</evidence>
<gene>
    <name evidence="2" type="ORF">EV674_10459</name>
</gene>
<dbReference type="Gene3D" id="2.30.30.320">
    <property type="entry name" value="DUF1653-like domain"/>
    <property type="match status" value="1"/>
</dbReference>
<accession>A0A4R2NEH0</accession>
<dbReference type="RefSeq" id="WP_119011961.1">
    <property type="nucleotide sequence ID" value="NZ_QXNC01000002.1"/>
</dbReference>
<dbReference type="OrthoDB" id="371169at2"/>
<comment type="caution">
    <text evidence="2">The sequence shown here is derived from an EMBL/GenBank/DDBJ whole genome shotgun (WGS) entry which is preliminary data.</text>
</comment>
<proteinExistence type="predicted"/>
<evidence type="ECO:0000313" key="3">
    <source>
        <dbReference type="Proteomes" id="UP000295182"/>
    </source>
</evidence>
<feature type="domain" description="DUF1653" evidence="1">
    <location>
        <begin position="14"/>
        <end position="74"/>
    </location>
</feature>
<organism evidence="2 3">
    <name type="scientific">Simplicispira metamorpha</name>
    <dbReference type="NCBI Taxonomy" id="80881"/>
    <lineage>
        <taxon>Bacteria</taxon>
        <taxon>Pseudomonadati</taxon>
        <taxon>Pseudomonadota</taxon>
        <taxon>Betaproteobacteria</taxon>
        <taxon>Burkholderiales</taxon>
        <taxon>Comamonadaceae</taxon>
        <taxon>Simplicispira</taxon>
    </lineage>
</organism>
<dbReference type="InterPro" id="IPR023387">
    <property type="entry name" value="DUF1653-like_dom"/>
</dbReference>